<feature type="domain" description="X-Prolyl dipeptidyl aminopeptidase PepX N-terminal" evidence="11">
    <location>
        <begin position="1"/>
        <end position="145"/>
    </location>
</feature>
<evidence type="ECO:0000259" key="11">
    <source>
        <dbReference type="SMART" id="SM00940"/>
    </source>
</evidence>
<comment type="caution">
    <text evidence="12">The sequence shown here is derived from an EMBL/GenBank/DDBJ whole genome shotgun (WGS) entry which is preliminary data.</text>
</comment>
<dbReference type="PRINTS" id="PR00923">
    <property type="entry name" value="LACTOPTASE"/>
</dbReference>
<keyword evidence="9" id="KW-0963">Cytoplasm</keyword>
<evidence type="ECO:0000256" key="5">
    <source>
        <dbReference type="ARBA" id="ARBA00022438"/>
    </source>
</evidence>
<dbReference type="InterPro" id="IPR015251">
    <property type="entry name" value="PepX_N_dom"/>
</dbReference>
<dbReference type="NCBIfam" id="NF003783">
    <property type="entry name" value="PRK05371.1-4"/>
    <property type="match status" value="1"/>
</dbReference>
<keyword evidence="8 9" id="KW-0720">Serine protease</keyword>
<evidence type="ECO:0000313" key="12">
    <source>
        <dbReference type="EMBL" id="MFC3928581.1"/>
    </source>
</evidence>
<dbReference type="SUPFAM" id="SSF81761">
    <property type="entry name" value="X-Prolyl dipeptidyl aminopeptidase PepX, N-terminal domain"/>
    <property type="match status" value="1"/>
</dbReference>
<dbReference type="Pfam" id="PF09168">
    <property type="entry name" value="PepX_N"/>
    <property type="match status" value="1"/>
</dbReference>
<feature type="active site" description="Charge relay system" evidence="9">
    <location>
        <position position="470"/>
    </location>
</feature>
<evidence type="ECO:0000256" key="7">
    <source>
        <dbReference type="ARBA" id="ARBA00022801"/>
    </source>
</evidence>
<comment type="subunit">
    <text evidence="4 9">Homodimer.</text>
</comment>
<dbReference type="GO" id="GO:0008239">
    <property type="term" value="F:dipeptidyl-peptidase activity"/>
    <property type="evidence" value="ECO:0007669"/>
    <property type="project" value="UniProtKB-EC"/>
</dbReference>
<evidence type="ECO:0000256" key="8">
    <source>
        <dbReference type="ARBA" id="ARBA00022825"/>
    </source>
</evidence>
<dbReference type="SUPFAM" id="SSF53474">
    <property type="entry name" value="alpha/beta-Hydrolases"/>
    <property type="match status" value="1"/>
</dbReference>
<keyword evidence="7 9" id="KW-0378">Hydrolase</keyword>
<dbReference type="Gene3D" id="1.10.246.70">
    <property type="match status" value="1"/>
</dbReference>
<keyword evidence="5 9" id="KW-0031">Aminopeptidase</keyword>
<dbReference type="InterPro" id="IPR036313">
    <property type="entry name" value="PepX_N_dom_sf"/>
</dbReference>
<comment type="catalytic activity">
    <reaction evidence="1 9">
        <text>Hydrolyzes Xaa-Pro-|- bonds to release unblocked, N-terminal dipeptides from substrates including Ala-Pro-|-p-nitroanilide and (sequentially) Tyr-Pro-|-Phe-Pro-|-Gly-Pro-|-Ile.</text>
        <dbReference type="EC" id="3.4.14.11"/>
    </reaction>
</comment>
<proteinExistence type="inferred from homology"/>
<dbReference type="InterPro" id="IPR013736">
    <property type="entry name" value="Xaa-Pro_dipept_C"/>
</dbReference>
<dbReference type="InterPro" id="IPR029058">
    <property type="entry name" value="AB_hydrolase_fold"/>
</dbReference>
<dbReference type="SMART" id="SM00939">
    <property type="entry name" value="PepX_C"/>
    <property type="match status" value="1"/>
</dbReference>
<reference evidence="13" key="1">
    <citation type="journal article" date="2019" name="Int. J. Syst. Evol. Microbiol.">
        <title>The Global Catalogue of Microorganisms (GCM) 10K type strain sequencing project: providing services to taxonomists for standard genome sequencing and annotation.</title>
        <authorList>
            <consortium name="The Broad Institute Genomics Platform"/>
            <consortium name="The Broad Institute Genome Sequencing Center for Infectious Disease"/>
            <person name="Wu L."/>
            <person name="Ma J."/>
        </authorList>
    </citation>
    <scope>NUCLEOTIDE SEQUENCE [LARGE SCALE GENOMIC DNA]</scope>
    <source>
        <strain evidence="13">CCUG 67170</strain>
    </source>
</reference>
<evidence type="ECO:0000259" key="10">
    <source>
        <dbReference type="SMART" id="SM00939"/>
    </source>
</evidence>
<dbReference type="SUPFAM" id="SSF49785">
    <property type="entry name" value="Galactose-binding domain-like"/>
    <property type="match status" value="1"/>
</dbReference>
<dbReference type="InterPro" id="IPR050585">
    <property type="entry name" value="Xaa-Pro_dipeptidyl-ppase/CocE"/>
</dbReference>
<dbReference type="PANTHER" id="PTHR43056:SF10">
    <property type="entry name" value="COCE_NOND FAMILY, PUTATIVE (AFU_ORTHOLOGUE AFUA_7G00600)-RELATED"/>
    <property type="match status" value="1"/>
</dbReference>
<comment type="similarity">
    <text evidence="3 9">Belongs to the peptidase S15 family.</text>
</comment>
<sequence>MKYNQYSYITPNQDQILADWATLGLTIDQGQEGKKQLEDFVRQLFFHYPNTDIPLSNLLANWETDLLSFFQSDQSLTKNVFDMVALQLLDFIPGVDFTDLEKFMVDINFPVRYQEENILSSLHHLLASRRKDGVTLVDFLVNQGLIPADNAYHYFNGKSLATFDATQVLREVVYVQAPVDTDQDGDLDLIKVSVIRPRTNHKVPAVMTASPYHMGVNPVASDKLIYKMEGSLSVKEPKTITVEDRDFSPLDTPELDLPEGPAEETFASIRSFTLNDYFLPRGFANLYVSGVGTAGSTGFMTSGDYQMIAGYKAVIDWLNGRAVAFTSPLRTKTVQANWSNGKVATTGISYLGTMSTGLATTGVDGLKVIIAEAGISSWYDYYRENGLVSSPGGYPGEDLDSLAAFTYSRSLVPGDFLRQKDTYNRLLQDLLISQLDRETGDYNQFWHDRNYLIHADKVKAHVVYVHGLQDWNVAPRHVYNIFNRLPGTVQKHLILHQGQHVNMHNWQSIDFRESMNALLTKELLGLDNDYDLPTVIWQDNQGEQTWSNVDQFGSGDWQVFSLGNGQQTIPNAYPQEQFETYCKDFNAFKAQLFDGKTNAVVMDIPLTEDLTINGPVQLNLTVKSSTNLGLISAQLLDFGPSKRHGDTPRMVAPKTVDYGRGFSKDNLEELPFVESPHRVITKGSLNLQNRTELLTVEAVEPDQWMTLSYDLQPTIYQLKAGNQLRLVLYTTDFEHTVRDNQDYELTVDLDKSSISVPR</sequence>
<dbReference type="InterPro" id="IPR008979">
    <property type="entry name" value="Galactose-bd-like_sf"/>
</dbReference>
<keyword evidence="13" id="KW-1185">Reference proteome</keyword>
<evidence type="ECO:0000256" key="1">
    <source>
        <dbReference type="ARBA" id="ARBA00000123"/>
    </source>
</evidence>
<keyword evidence="6 9" id="KW-0645">Protease</keyword>
<evidence type="ECO:0000256" key="2">
    <source>
        <dbReference type="ARBA" id="ARBA00003997"/>
    </source>
</evidence>
<feature type="domain" description="Xaa-Pro dipeptidyl-peptidase C-terminal" evidence="10">
    <location>
        <begin position="516"/>
        <end position="755"/>
    </location>
</feature>
<dbReference type="Pfam" id="PF08530">
    <property type="entry name" value="PepX_C"/>
    <property type="match status" value="1"/>
</dbReference>
<dbReference type="PANTHER" id="PTHR43056">
    <property type="entry name" value="PEPTIDASE S9 PROLYL OLIGOPEPTIDASE"/>
    <property type="match status" value="1"/>
</dbReference>
<evidence type="ECO:0000256" key="3">
    <source>
        <dbReference type="ARBA" id="ARBA00010819"/>
    </source>
</evidence>
<evidence type="ECO:0000313" key="13">
    <source>
        <dbReference type="Proteomes" id="UP001595807"/>
    </source>
</evidence>
<dbReference type="InterPro" id="IPR008252">
    <property type="entry name" value="Pept_S15_Xpro"/>
</dbReference>
<feature type="active site" description="Charge relay system" evidence="9">
    <location>
        <position position="500"/>
    </location>
</feature>
<dbReference type="Pfam" id="PF02129">
    <property type="entry name" value="Peptidase_S15"/>
    <property type="match status" value="1"/>
</dbReference>
<feature type="active site" description="Charge relay system" evidence="9">
    <location>
        <position position="349"/>
    </location>
</feature>
<dbReference type="EMBL" id="JBHRZV010000050">
    <property type="protein sequence ID" value="MFC3928581.1"/>
    <property type="molecule type" value="Genomic_DNA"/>
</dbReference>
<comment type="function">
    <text evidence="2 9">Removes N-terminal dipeptides sequentially from polypeptides having unsubstituted N-termini provided that the penultimate residue is proline.</text>
</comment>
<dbReference type="HAMAP" id="MF_00698">
    <property type="entry name" value="Aminopeptidase_S15"/>
    <property type="match status" value="1"/>
</dbReference>
<dbReference type="SMART" id="SM00940">
    <property type="entry name" value="PepX_N"/>
    <property type="match status" value="1"/>
</dbReference>
<dbReference type="Gene3D" id="2.60.120.260">
    <property type="entry name" value="Galactose-binding domain-like"/>
    <property type="match status" value="1"/>
</dbReference>
<evidence type="ECO:0000256" key="4">
    <source>
        <dbReference type="ARBA" id="ARBA00011738"/>
    </source>
</evidence>
<name>A0ABV8CXN5_9STRE</name>
<dbReference type="Gene3D" id="3.40.50.1820">
    <property type="entry name" value="alpha/beta hydrolase"/>
    <property type="match status" value="1"/>
</dbReference>
<dbReference type="EC" id="3.4.14.11" evidence="9"/>
<dbReference type="Proteomes" id="UP001595807">
    <property type="component" value="Unassembled WGS sequence"/>
</dbReference>
<organism evidence="12 13">
    <name type="scientific">Streptococcus caprae</name>
    <dbReference type="NCBI Taxonomy" id="1640501"/>
    <lineage>
        <taxon>Bacteria</taxon>
        <taxon>Bacillati</taxon>
        <taxon>Bacillota</taxon>
        <taxon>Bacilli</taxon>
        <taxon>Lactobacillales</taxon>
        <taxon>Streptococcaceae</taxon>
        <taxon>Streptococcus</taxon>
    </lineage>
</organism>
<accession>A0ABV8CXN5</accession>
<dbReference type="InterPro" id="IPR000383">
    <property type="entry name" value="Xaa-Pro-like_dom"/>
</dbReference>
<comment type="subcellular location">
    <subcellularLocation>
        <location evidence="9">Cytoplasm</location>
    </subcellularLocation>
</comment>
<evidence type="ECO:0000256" key="9">
    <source>
        <dbReference type="HAMAP-Rule" id="MF_00698"/>
    </source>
</evidence>
<protein>
    <recommendedName>
        <fullName evidence="9">Xaa-Pro dipeptidyl-peptidase</fullName>
        <ecNumber evidence="9">3.4.14.11</ecNumber>
    </recommendedName>
    <alternativeName>
        <fullName evidence="9">X-Pro dipeptidyl-peptidase</fullName>
    </alternativeName>
    <alternativeName>
        <fullName evidence="9">X-prolyl-dipeptidyl aminopeptidase</fullName>
        <shortName evidence="9">X-PDAP</shortName>
    </alternativeName>
</protein>
<evidence type="ECO:0000256" key="6">
    <source>
        <dbReference type="ARBA" id="ARBA00022670"/>
    </source>
</evidence>
<dbReference type="RefSeq" id="WP_380427270.1">
    <property type="nucleotide sequence ID" value="NZ_JBHRZV010000050.1"/>
</dbReference>
<gene>
    <name evidence="9" type="primary">pepX</name>
    <name evidence="12" type="ORF">ACFORF_08410</name>
</gene>